<name>A0A367XY58_9MICO</name>
<dbReference type="RefSeq" id="WP_114118161.1">
    <property type="nucleotide sequence ID" value="NZ_BMHU01000002.1"/>
</dbReference>
<dbReference type="SUPFAM" id="SSF54909">
    <property type="entry name" value="Dimeric alpha+beta barrel"/>
    <property type="match status" value="1"/>
</dbReference>
<dbReference type="OrthoDB" id="6637496at2"/>
<organism evidence="2 3">
    <name type="scientific">Microbacterium sorbitolivorans</name>
    <dbReference type="NCBI Taxonomy" id="1867410"/>
    <lineage>
        <taxon>Bacteria</taxon>
        <taxon>Bacillati</taxon>
        <taxon>Actinomycetota</taxon>
        <taxon>Actinomycetes</taxon>
        <taxon>Micrococcales</taxon>
        <taxon>Microbacteriaceae</taxon>
        <taxon>Microbacterium</taxon>
    </lineage>
</organism>
<evidence type="ECO:0000313" key="3">
    <source>
        <dbReference type="Proteomes" id="UP000253508"/>
    </source>
</evidence>
<dbReference type="Pfam" id="PF07876">
    <property type="entry name" value="Dabb"/>
    <property type="match status" value="1"/>
</dbReference>
<accession>A0A367XY58</accession>
<dbReference type="AlphaFoldDB" id="A0A367XY58"/>
<evidence type="ECO:0000259" key="1">
    <source>
        <dbReference type="PROSITE" id="PS51502"/>
    </source>
</evidence>
<dbReference type="EMBL" id="QORO01000003">
    <property type="protein sequence ID" value="RCK58557.1"/>
    <property type="molecule type" value="Genomic_DNA"/>
</dbReference>
<feature type="domain" description="Stress-response A/B barrel" evidence="1">
    <location>
        <begin position="2"/>
        <end position="97"/>
    </location>
</feature>
<comment type="caution">
    <text evidence="2">The sequence shown here is derived from an EMBL/GenBank/DDBJ whole genome shotgun (WGS) entry which is preliminary data.</text>
</comment>
<dbReference type="SMART" id="SM00886">
    <property type="entry name" value="Dabb"/>
    <property type="match status" value="1"/>
</dbReference>
<evidence type="ECO:0000313" key="2">
    <source>
        <dbReference type="EMBL" id="RCK58557.1"/>
    </source>
</evidence>
<sequence>MIRHIVMFGVEADNEADRNAKITEAALGLEKLVGVVPGLRAMTVGANGVDIEGNYDFALVADFDDAEALAGYATHPAHVEVAQFIGTFKTSRAAIDIEL</sequence>
<dbReference type="PANTHER" id="PTHR37832">
    <property type="entry name" value="BLL2683 PROTEIN"/>
    <property type="match status" value="1"/>
</dbReference>
<dbReference type="PANTHER" id="PTHR37832:SF1">
    <property type="entry name" value="STRESS-RESPONSE A_B BARREL DOMAIN-CONTAINING PROTEIN"/>
    <property type="match status" value="1"/>
</dbReference>
<keyword evidence="3" id="KW-1185">Reference proteome</keyword>
<dbReference type="Proteomes" id="UP000253508">
    <property type="component" value="Unassembled WGS sequence"/>
</dbReference>
<gene>
    <name evidence="2" type="ORF">DTO57_10380</name>
</gene>
<reference evidence="2 3" key="1">
    <citation type="submission" date="2018-07" db="EMBL/GenBank/DDBJ databases">
        <title>Microbacterium endoborsara sp. nov., a novel actinobacterium isolated from Borszczowia aralocaspica.</title>
        <authorList>
            <person name="An D."/>
        </authorList>
    </citation>
    <scope>NUCLEOTIDE SEQUENCE [LARGE SCALE GENOMIC DNA]</scope>
    <source>
        <strain evidence="2 3">C1.15228</strain>
    </source>
</reference>
<dbReference type="Gene3D" id="3.30.70.100">
    <property type="match status" value="1"/>
</dbReference>
<protein>
    <submittedName>
        <fullName evidence="2">Dabb family protein</fullName>
    </submittedName>
</protein>
<dbReference type="PROSITE" id="PS51502">
    <property type="entry name" value="S_R_A_B_BARREL"/>
    <property type="match status" value="1"/>
</dbReference>
<dbReference type="InterPro" id="IPR011008">
    <property type="entry name" value="Dimeric_a/b-barrel"/>
</dbReference>
<dbReference type="InterPro" id="IPR013097">
    <property type="entry name" value="Dabb"/>
</dbReference>
<proteinExistence type="predicted"/>